<feature type="transmembrane region" description="Helical" evidence="1">
    <location>
        <begin position="341"/>
        <end position="364"/>
    </location>
</feature>
<evidence type="ECO:0000256" key="1">
    <source>
        <dbReference type="SAM" id="Phobius"/>
    </source>
</evidence>
<dbReference type="Proteomes" id="UP000614460">
    <property type="component" value="Unassembled WGS sequence"/>
</dbReference>
<feature type="transmembrane region" description="Helical" evidence="1">
    <location>
        <begin position="253"/>
        <end position="272"/>
    </location>
</feature>
<feature type="transmembrane region" description="Helical" evidence="1">
    <location>
        <begin position="165"/>
        <end position="188"/>
    </location>
</feature>
<keyword evidence="3" id="KW-1185">Reference proteome</keyword>
<sequence>MIRLILYISLGFAVSFFLFPIAFTVLPSLNTKMILAVLGVMFAGMNWLKEKEIRVSKGFLVSVILALIFSFVCYYSTDINMTTDYAYASYILSFTVWYFGAYAICSMIKIIHGKLDFTLITYYVTAVCVFQCIAALLIDNIPSVKLFIDSHVQQGQEFFEEVGRLYGIGAALDTAGVRFTIVLLMITATLNNDEKVRSNGLAISLLLISFFFIAIIGNAISRTTILGVGASLGYLVVGSSIFRQAIKKYSGKLSLLFGLFLVVAIVVSVYLYNTNKEFYDQMRFAFEGFFNFVEKGEWRTDSTDKLNREMWIWPQDQQSWIIGTGLFDNFVYSTDIGYCRFILYSGLIGFSVFALLFVVNAIVFMKRHANYWMFFMILLVLTFVIWLKVATDIFFIYAVFYCIDSLNAAEEPVEEEVYENSLLHPRYV</sequence>
<feature type="transmembrane region" description="Helical" evidence="1">
    <location>
        <begin position="29"/>
        <end position="47"/>
    </location>
</feature>
<feature type="transmembrane region" description="Helical" evidence="1">
    <location>
        <begin position="200"/>
        <end position="220"/>
    </location>
</feature>
<feature type="transmembrane region" description="Helical" evidence="1">
    <location>
        <begin position="371"/>
        <end position="400"/>
    </location>
</feature>
<name>A0A8H9G101_9SPHI</name>
<evidence type="ECO:0000313" key="3">
    <source>
        <dbReference type="Proteomes" id="UP000614460"/>
    </source>
</evidence>
<dbReference type="RefSeq" id="WP_220476645.1">
    <property type="nucleotide sequence ID" value="NZ_BMKM01000003.1"/>
</dbReference>
<feature type="transmembrane region" description="Helical" evidence="1">
    <location>
        <begin position="59"/>
        <end position="77"/>
    </location>
</feature>
<feature type="transmembrane region" description="Helical" evidence="1">
    <location>
        <begin position="5"/>
        <end position="23"/>
    </location>
</feature>
<comment type="caution">
    <text evidence="2">The sequence shown here is derived from an EMBL/GenBank/DDBJ whole genome shotgun (WGS) entry which is preliminary data.</text>
</comment>
<proteinExistence type="predicted"/>
<dbReference type="AlphaFoldDB" id="A0A8H9G101"/>
<keyword evidence="1" id="KW-1133">Transmembrane helix</keyword>
<evidence type="ECO:0000313" key="2">
    <source>
        <dbReference type="EMBL" id="GGE18884.1"/>
    </source>
</evidence>
<reference evidence="2" key="1">
    <citation type="journal article" date="2014" name="Int. J. Syst. Evol. Microbiol.">
        <title>Complete genome sequence of Corynebacterium casei LMG S-19264T (=DSM 44701T), isolated from a smear-ripened cheese.</title>
        <authorList>
            <consortium name="US DOE Joint Genome Institute (JGI-PGF)"/>
            <person name="Walter F."/>
            <person name="Albersmeier A."/>
            <person name="Kalinowski J."/>
            <person name="Ruckert C."/>
        </authorList>
    </citation>
    <scope>NUCLEOTIDE SEQUENCE</scope>
    <source>
        <strain evidence="2">CGMCC 1.15966</strain>
    </source>
</reference>
<accession>A0A8H9G101</accession>
<organism evidence="2 3">
    <name type="scientific">Sphingobacterium cellulitidis</name>
    <dbReference type="NCBI Taxonomy" id="1768011"/>
    <lineage>
        <taxon>Bacteria</taxon>
        <taxon>Pseudomonadati</taxon>
        <taxon>Bacteroidota</taxon>
        <taxon>Sphingobacteriia</taxon>
        <taxon>Sphingobacteriales</taxon>
        <taxon>Sphingobacteriaceae</taxon>
        <taxon>Sphingobacterium</taxon>
    </lineage>
</organism>
<gene>
    <name evidence="2" type="ORF">GCM10011516_15680</name>
</gene>
<feature type="transmembrane region" description="Helical" evidence="1">
    <location>
        <begin position="120"/>
        <end position="138"/>
    </location>
</feature>
<feature type="transmembrane region" description="Helical" evidence="1">
    <location>
        <begin position="226"/>
        <end position="246"/>
    </location>
</feature>
<keyword evidence="1" id="KW-0472">Membrane</keyword>
<feature type="transmembrane region" description="Helical" evidence="1">
    <location>
        <begin position="89"/>
        <end position="108"/>
    </location>
</feature>
<evidence type="ECO:0008006" key="4">
    <source>
        <dbReference type="Google" id="ProtNLM"/>
    </source>
</evidence>
<protein>
    <recommendedName>
        <fullName evidence="4">O-antigen ligase domain-containing protein</fullName>
    </recommendedName>
</protein>
<dbReference type="EMBL" id="BMKM01000003">
    <property type="protein sequence ID" value="GGE18884.1"/>
    <property type="molecule type" value="Genomic_DNA"/>
</dbReference>
<keyword evidence="1" id="KW-0812">Transmembrane</keyword>
<reference evidence="2" key="2">
    <citation type="submission" date="2020-09" db="EMBL/GenBank/DDBJ databases">
        <authorList>
            <person name="Sun Q."/>
            <person name="Zhou Y."/>
        </authorList>
    </citation>
    <scope>NUCLEOTIDE SEQUENCE</scope>
    <source>
        <strain evidence="2">CGMCC 1.15966</strain>
    </source>
</reference>